<organism evidence="4 5">
    <name type="scientific">Micromonospora coriariae</name>
    <dbReference type="NCBI Taxonomy" id="285665"/>
    <lineage>
        <taxon>Bacteria</taxon>
        <taxon>Bacillati</taxon>
        <taxon>Actinomycetota</taxon>
        <taxon>Actinomycetes</taxon>
        <taxon>Micromonosporales</taxon>
        <taxon>Micromonosporaceae</taxon>
        <taxon>Micromonospora</taxon>
    </lineage>
</organism>
<sequence length="1303" mass="143916">MAVNETARGQIVTFYSYKGGTGRTMALANVAWILASQGLQVLVVDWDLESPGLHRYFHPFLRDKELRATPGVIEMIWDYSIATMQRNRDEDSQELLTGHAKIQRRAVSLNWDFSHGGVIDFVAAGQQDSAYSRLVSTFDWANFYERQGGASFIDAVRAQMRAEYDVVLIDSRTGLSDVAGICTVQLPDLVVNCFTMSTQSIRGAAAVARSIRSQRPDDPPLLLPVPMRVEDAELRKLETGRDLVRAEFAPFLDHLSDSAAARYWNTIEVPYRAFYAYEEILAAFGDRPEQVGTLLAAYEQLASVVTGGRVTTLHPMPEEDRRRSLTEFERSRLTAEQAVLVSYASADRLWAEWITDQLEEAGLRVDRRAVDVPLRAGGRAEFDRAVGGASRVLAVLTRHYAGTSLAAEVWKTASSRDQLGGGGLLVPLRVDESRPPVPYSDRSPVDLTDVDPSTARTRLLEAAGASAVAVGGRAVGRFPGPFPAVSNVRQHGTPFVGRAAQLEALRDRLTAAPDSATQVVHGLGGVGKTQLAAEYALRFGRDYDLVWWIPADSEDRIRGGLADLGQAMGLGTGGGADAVRRVLDALRRGGPDRRWLIIMDNANEPTRGTRALLPQGPGHVLLTTRDQSWSEYATATELTVFDRAESVQLLRDRVRGLTDDEATQVAEKLGDLPLAVEQGAAYLRATAMQVDRYLASLDTPGLLRILDGRQSAGYSKALAATWLVTLAQLRSEKPAAARLLELCSFYAPEPIPVAMLTGDRFASFMAPFDPTLTDPILQGLVTAELGRYGLAQVDAENNSVRIHRLVQVVIQDQLDDADEARRQAQSLLAAASPRDPDKPVNWPRYAELWPHVRPSGLHLSSMDEARQLVVDIVRYLYRRGDYDTSRALAQESLAGWRDTDDDDPTKLRMRFHLANVLRAQSHFDQAYEIDRDVYDRQRRIFGEEHLYTLMTARSLGADLRAQGLYHEAEAQDRRTLELSVRTFGDDSGRTLIAENNLAVSLRLVGDFRGAALLDQHIHERRQARFGEEDPSTLASASNYGRGLRDTGELWRSHSVLQRTYAVQQKVIGADHPETLRTAKELALTQRQLGRFADAHRLIERTVVRYQRVLGGEHADTLSAEMALATTWSAVGDNQTALRVARRLRDGYNEVLGETHAITLACLNNLGVLLRKQGGHVQARDLAQRVRDQLLATLGERHPHTLLATLNLANDLFALGDRDTALLLDTTAYVELTRALGAEHPDTLSASVNLALSRLATESEADAGRALYDEAFGQLVQLFGGDNPRVVQARQRERANAYIEPALL</sequence>
<proteinExistence type="predicted"/>
<evidence type="ECO:0000259" key="3">
    <source>
        <dbReference type="Pfam" id="PF25000"/>
    </source>
</evidence>
<dbReference type="PANTHER" id="PTHR46082:SF6">
    <property type="entry name" value="AAA+ ATPASE DOMAIN-CONTAINING PROTEIN-RELATED"/>
    <property type="match status" value="1"/>
</dbReference>
<dbReference type="InterPro" id="IPR000157">
    <property type="entry name" value="TIR_dom"/>
</dbReference>
<dbReference type="InterPro" id="IPR053137">
    <property type="entry name" value="NLR-like"/>
</dbReference>
<dbReference type="GO" id="GO:0007165">
    <property type="term" value="P:signal transduction"/>
    <property type="evidence" value="ECO:0007669"/>
    <property type="project" value="InterPro"/>
</dbReference>
<dbReference type="InterPro" id="IPR002182">
    <property type="entry name" value="NB-ARC"/>
</dbReference>
<accession>A0A1C4XLV8</accession>
<dbReference type="InterPro" id="IPR056681">
    <property type="entry name" value="DUF7779"/>
</dbReference>
<dbReference type="SUPFAM" id="SSF52540">
    <property type="entry name" value="P-loop containing nucleoside triphosphate hydrolases"/>
    <property type="match status" value="2"/>
</dbReference>
<feature type="domain" description="TIR" evidence="2">
    <location>
        <begin position="339"/>
        <end position="459"/>
    </location>
</feature>
<dbReference type="OrthoDB" id="580767at2"/>
<dbReference type="Proteomes" id="UP000198243">
    <property type="component" value="Chromosome I"/>
</dbReference>
<dbReference type="NCBIfam" id="NF047398">
    <property type="entry name" value="AAA_KGGVGR"/>
    <property type="match status" value="1"/>
</dbReference>
<dbReference type="RefSeq" id="WP_089020700.1">
    <property type="nucleotide sequence ID" value="NZ_LT607412.1"/>
</dbReference>
<protein>
    <submittedName>
        <fullName evidence="4">MinD-like ATPase involved in chromosome partitioning or flagellar assembly</fullName>
    </submittedName>
</protein>
<evidence type="ECO:0000313" key="5">
    <source>
        <dbReference type="Proteomes" id="UP000198243"/>
    </source>
</evidence>
<feature type="domain" description="NB-ARC" evidence="1">
    <location>
        <begin position="500"/>
        <end position="653"/>
    </location>
</feature>
<evidence type="ECO:0000259" key="1">
    <source>
        <dbReference type="Pfam" id="PF00931"/>
    </source>
</evidence>
<name>A0A1C4XLV8_9ACTN</name>
<dbReference type="GO" id="GO:0043531">
    <property type="term" value="F:ADP binding"/>
    <property type="evidence" value="ECO:0007669"/>
    <property type="project" value="InterPro"/>
</dbReference>
<gene>
    <name evidence="4" type="ORF">GA0070607_5469</name>
</gene>
<reference evidence="5" key="1">
    <citation type="submission" date="2016-06" db="EMBL/GenBank/DDBJ databases">
        <authorList>
            <person name="Varghese N."/>
            <person name="Submissions Spin"/>
        </authorList>
    </citation>
    <scope>NUCLEOTIDE SEQUENCE [LARGE SCALE GENOMIC DNA]</scope>
    <source>
        <strain evidence="5">DSM 44875</strain>
    </source>
</reference>
<dbReference type="InterPro" id="IPR027417">
    <property type="entry name" value="P-loop_NTPase"/>
</dbReference>
<keyword evidence="5" id="KW-1185">Reference proteome</keyword>
<dbReference type="Gene3D" id="3.40.50.10140">
    <property type="entry name" value="Toll/interleukin-1 receptor homology (TIR) domain"/>
    <property type="match status" value="1"/>
</dbReference>
<dbReference type="Gene3D" id="3.40.50.300">
    <property type="entry name" value="P-loop containing nucleotide triphosphate hydrolases"/>
    <property type="match status" value="2"/>
</dbReference>
<dbReference type="InterPro" id="IPR011990">
    <property type="entry name" value="TPR-like_helical_dom_sf"/>
</dbReference>
<evidence type="ECO:0000313" key="4">
    <source>
        <dbReference type="EMBL" id="SCF09447.1"/>
    </source>
</evidence>
<dbReference type="Pfam" id="PF25000">
    <property type="entry name" value="DUF7779"/>
    <property type="match status" value="1"/>
</dbReference>
<dbReference type="SUPFAM" id="SSF48452">
    <property type="entry name" value="TPR-like"/>
    <property type="match status" value="2"/>
</dbReference>
<keyword evidence="4" id="KW-0966">Cell projection</keyword>
<keyword evidence="4" id="KW-0969">Cilium</keyword>
<dbReference type="InterPro" id="IPR035897">
    <property type="entry name" value="Toll_tir_struct_dom_sf"/>
</dbReference>
<dbReference type="Pfam" id="PF13424">
    <property type="entry name" value="TPR_12"/>
    <property type="match status" value="3"/>
</dbReference>
<dbReference type="PANTHER" id="PTHR46082">
    <property type="entry name" value="ATP/GTP-BINDING PROTEIN-RELATED"/>
    <property type="match status" value="1"/>
</dbReference>
<keyword evidence="4" id="KW-0282">Flagellum</keyword>
<dbReference type="NCBIfam" id="NF040586">
    <property type="entry name" value="FxSxx_TPR"/>
    <property type="match status" value="1"/>
</dbReference>
<dbReference type="Pfam" id="PF13676">
    <property type="entry name" value="TIR_2"/>
    <property type="match status" value="1"/>
</dbReference>
<feature type="domain" description="DUF7779" evidence="3">
    <location>
        <begin position="729"/>
        <end position="817"/>
    </location>
</feature>
<dbReference type="Pfam" id="PF00931">
    <property type="entry name" value="NB-ARC"/>
    <property type="match status" value="1"/>
</dbReference>
<dbReference type="Gene3D" id="1.25.40.10">
    <property type="entry name" value="Tetratricopeptide repeat domain"/>
    <property type="match status" value="3"/>
</dbReference>
<dbReference type="EMBL" id="LT607412">
    <property type="protein sequence ID" value="SCF09447.1"/>
    <property type="molecule type" value="Genomic_DNA"/>
</dbReference>
<dbReference type="SUPFAM" id="SSF52200">
    <property type="entry name" value="Toll/Interleukin receptor TIR domain"/>
    <property type="match status" value="1"/>
</dbReference>
<evidence type="ECO:0000259" key="2">
    <source>
        <dbReference type="Pfam" id="PF13676"/>
    </source>
</evidence>